<dbReference type="InterPro" id="IPR000594">
    <property type="entry name" value="ThiF_NAD_FAD-bd"/>
</dbReference>
<evidence type="ECO:0000256" key="4">
    <source>
        <dbReference type="ARBA" id="ARBA00022840"/>
    </source>
</evidence>
<accession>A0A4V2F7F2</accession>
<evidence type="ECO:0000256" key="11">
    <source>
        <dbReference type="ARBA" id="ARBA00075328"/>
    </source>
</evidence>
<organism evidence="14 15">
    <name type="scientific">Aquimarina brevivitae</name>
    <dbReference type="NCBI Taxonomy" id="323412"/>
    <lineage>
        <taxon>Bacteria</taxon>
        <taxon>Pseudomonadati</taxon>
        <taxon>Bacteroidota</taxon>
        <taxon>Flavobacteriia</taxon>
        <taxon>Flavobacteriales</taxon>
        <taxon>Flavobacteriaceae</taxon>
        <taxon>Aquimarina</taxon>
    </lineage>
</organism>
<evidence type="ECO:0000256" key="5">
    <source>
        <dbReference type="ARBA" id="ARBA00052218"/>
    </source>
</evidence>
<dbReference type="GO" id="GO:0008641">
    <property type="term" value="F:ubiquitin-like modifier activating enzyme activity"/>
    <property type="evidence" value="ECO:0007669"/>
    <property type="project" value="InterPro"/>
</dbReference>
<keyword evidence="4" id="KW-0067">ATP-binding</keyword>
<comment type="catalytic activity">
    <reaction evidence="5">
        <text>[molybdopterin-synthase sulfur-carrier protein]-C-terminal Gly-Gly + ATP + H(+) = [molybdopterin-synthase sulfur-carrier protein]-C-terminal Gly-Gly-AMP + diphosphate</text>
        <dbReference type="Rhea" id="RHEA:43616"/>
        <dbReference type="Rhea" id="RHEA-COMP:12159"/>
        <dbReference type="Rhea" id="RHEA-COMP:12202"/>
        <dbReference type="ChEBI" id="CHEBI:15378"/>
        <dbReference type="ChEBI" id="CHEBI:30616"/>
        <dbReference type="ChEBI" id="CHEBI:33019"/>
        <dbReference type="ChEBI" id="CHEBI:90618"/>
        <dbReference type="ChEBI" id="CHEBI:90778"/>
        <dbReference type="EC" id="2.7.7.80"/>
    </reaction>
</comment>
<name>A0A4V2F7F2_9FLAO</name>
<comment type="caution">
    <text evidence="14">The sequence shown here is derived from an EMBL/GenBank/DDBJ whole genome shotgun (WGS) entry which is preliminary data.</text>
</comment>
<dbReference type="GO" id="GO:0008146">
    <property type="term" value="F:sulfotransferase activity"/>
    <property type="evidence" value="ECO:0007669"/>
    <property type="project" value="TreeGrafter"/>
</dbReference>
<dbReference type="AlphaFoldDB" id="A0A4V2F7F2"/>
<dbReference type="InterPro" id="IPR035985">
    <property type="entry name" value="Ubiquitin-activating_enz"/>
</dbReference>
<dbReference type="CDD" id="cd00757">
    <property type="entry name" value="ThiF_MoeB_HesA_family"/>
    <property type="match status" value="1"/>
</dbReference>
<dbReference type="SMART" id="SM00450">
    <property type="entry name" value="RHOD"/>
    <property type="match status" value="1"/>
</dbReference>
<keyword evidence="2 14" id="KW-0808">Transferase</keyword>
<keyword evidence="14" id="KW-0548">Nucleotidyltransferase</keyword>
<evidence type="ECO:0000256" key="8">
    <source>
        <dbReference type="ARBA" id="ARBA00066884"/>
    </source>
</evidence>
<dbReference type="GO" id="GO:0004792">
    <property type="term" value="F:thiosulfate-cyanide sulfurtransferase activity"/>
    <property type="evidence" value="ECO:0007669"/>
    <property type="project" value="TreeGrafter"/>
</dbReference>
<sequence length="355" mass="39205">MLSQEEKKQYHRHIILEEFGQVGQEKLKSAKVLVVGAGGLGCPVLQYLTAAGVGTIGIVDFDVVDQSNLQRQVLYTIADIGKSKAERAASRLAALNPFVNFKVHNYKLDRDNAEKLFAAYDLIVDGSDNFSTRYLVNDTCVLTNKPLVFGSIFKFQGQVSVFNYNNGPTYRCLFPEPPGPYEVPNCAEVGVIGVLPGIIGALQANEAIKLITGVGDILNGALLYFDALTMNQQIVKFAKNENIKITKLEEDYDVFCGIVENKDAITEISTEEFKSNPQKYTVLDVRTEQEFQQFNIGGVHIPLAELEQRYTEINTKLPVVVCCQSGVRSKKAIQLLQSKLPDIEVLNLIGGLASY</sequence>
<dbReference type="Gene3D" id="3.40.50.720">
    <property type="entry name" value="NAD(P)-binding Rossmann-like Domain"/>
    <property type="match status" value="1"/>
</dbReference>
<dbReference type="SUPFAM" id="SSF69572">
    <property type="entry name" value="Activating enzymes of the ubiquitin-like proteins"/>
    <property type="match status" value="1"/>
</dbReference>
<dbReference type="Pfam" id="PF00899">
    <property type="entry name" value="ThiF"/>
    <property type="match status" value="1"/>
</dbReference>
<dbReference type="PANTHER" id="PTHR10953">
    <property type="entry name" value="UBIQUITIN-ACTIVATING ENZYME E1"/>
    <property type="match status" value="1"/>
</dbReference>
<dbReference type="Gene3D" id="3.40.250.10">
    <property type="entry name" value="Rhodanese-like domain"/>
    <property type="match status" value="1"/>
</dbReference>
<evidence type="ECO:0000313" key="14">
    <source>
        <dbReference type="EMBL" id="RZS99609.1"/>
    </source>
</evidence>
<dbReference type="RefSeq" id="WP_130285434.1">
    <property type="nucleotide sequence ID" value="NZ_SGXE01000001.1"/>
</dbReference>
<evidence type="ECO:0000256" key="7">
    <source>
        <dbReference type="ARBA" id="ARBA00063809"/>
    </source>
</evidence>
<dbReference type="FunFam" id="3.40.50.720:FF:000033">
    <property type="entry name" value="Adenylyltransferase and sulfurtransferase MOCS3"/>
    <property type="match status" value="1"/>
</dbReference>
<evidence type="ECO:0000259" key="13">
    <source>
        <dbReference type="PROSITE" id="PS50206"/>
    </source>
</evidence>
<evidence type="ECO:0000256" key="12">
    <source>
        <dbReference type="ARBA" id="ARBA00078531"/>
    </source>
</evidence>
<evidence type="ECO:0000256" key="2">
    <source>
        <dbReference type="ARBA" id="ARBA00022679"/>
    </source>
</evidence>
<evidence type="ECO:0000256" key="3">
    <source>
        <dbReference type="ARBA" id="ARBA00022741"/>
    </source>
</evidence>
<evidence type="ECO:0000313" key="15">
    <source>
        <dbReference type="Proteomes" id="UP000292262"/>
    </source>
</evidence>
<proteinExistence type="inferred from homology"/>
<comment type="similarity">
    <text evidence="1">Belongs to the HesA/MoeB/ThiF family.</text>
</comment>
<dbReference type="PROSITE" id="PS50206">
    <property type="entry name" value="RHODANESE_3"/>
    <property type="match status" value="1"/>
</dbReference>
<evidence type="ECO:0000256" key="6">
    <source>
        <dbReference type="ARBA" id="ARBA00055169"/>
    </source>
</evidence>
<dbReference type="EMBL" id="SGXE01000001">
    <property type="protein sequence ID" value="RZS99609.1"/>
    <property type="molecule type" value="Genomic_DNA"/>
</dbReference>
<dbReference type="GO" id="GO:0005524">
    <property type="term" value="F:ATP binding"/>
    <property type="evidence" value="ECO:0007669"/>
    <property type="project" value="UniProtKB-KW"/>
</dbReference>
<evidence type="ECO:0000256" key="9">
    <source>
        <dbReference type="ARBA" id="ARBA00073635"/>
    </source>
</evidence>
<feature type="domain" description="Rhodanese" evidence="13">
    <location>
        <begin position="276"/>
        <end position="355"/>
    </location>
</feature>
<dbReference type="PANTHER" id="PTHR10953:SF102">
    <property type="entry name" value="ADENYLYLTRANSFERASE AND SULFURTRANSFERASE MOCS3"/>
    <property type="match status" value="1"/>
</dbReference>
<dbReference type="InterPro" id="IPR036873">
    <property type="entry name" value="Rhodanese-like_dom_sf"/>
</dbReference>
<dbReference type="InterPro" id="IPR001763">
    <property type="entry name" value="Rhodanese-like_dom"/>
</dbReference>
<dbReference type="Pfam" id="PF00581">
    <property type="entry name" value="Rhodanese"/>
    <property type="match status" value="1"/>
</dbReference>
<gene>
    <name evidence="14" type="ORF">EV197_0832</name>
</gene>
<dbReference type="OrthoDB" id="9804286at2"/>
<keyword evidence="3" id="KW-0547">Nucleotide-binding</keyword>
<dbReference type="GO" id="GO:0061605">
    <property type="term" value="F:molybdopterin-synthase adenylyltransferase activity"/>
    <property type="evidence" value="ECO:0007669"/>
    <property type="project" value="UniProtKB-EC"/>
</dbReference>
<reference evidence="14 15" key="1">
    <citation type="submission" date="2019-02" db="EMBL/GenBank/DDBJ databases">
        <title>Genomic Encyclopedia of Type Strains, Phase IV (KMG-IV): sequencing the most valuable type-strain genomes for metagenomic binning, comparative biology and taxonomic classification.</title>
        <authorList>
            <person name="Goeker M."/>
        </authorList>
    </citation>
    <scope>NUCLEOTIDE SEQUENCE [LARGE SCALE GENOMIC DNA]</scope>
    <source>
        <strain evidence="14 15">DSM 17196</strain>
    </source>
</reference>
<dbReference type="Proteomes" id="UP000292262">
    <property type="component" value="Unassembled WGS sequence"/>
</dbReference>
<comment type="function">
    <text evidence="6">Catalyzes the adenylation by ATP of the carboxyl group of the C-terminal glycine of sulfur carrier protein MoaD.</text>
</comment>
<evidence type="ECO:0000256" key="10">
    <source>
        <dbReference type="ARBA" id="ARBA00075110"/>
    </source>
</evidence>
<comment type="subunit">
    <text evidence="7">Homodimer. Forms a stable heterotetrameric complex of 2 MoeB and 2 MoaD during adenylation of MoaD.</text>
</comment>
<dbReference type="NCBIfam" id="NF004281">
    <property type="entry name" value="PRK05690.1"/>
    <property type="match status" value="1"/>
</dbReference>
<keyword evidence="15" id="KW-1185">Reference proteome</keyword>
<dbReference type="GO" id="GO:0005829">
    <property type="term" value="C:cytosol"/>
    <property type="evidence" value="ECO:0007669"/>
    <property type="project" value="TreeGrafter"/>
</dbReference>
<dbReference type="InterPro" id="IPR045886">
    <property type="entry name" value="ThiF/MoeB/HesA"/>
</dbReference>
<dbReference type="EC" id="2.7.7.80" evidence="8"/>
<protein>
    <recommendedName>
        <fullName evidence="9">Molybdopterin-synthase adenylyltransferase</fullName>
        <ecNumber evidence="8">2.7.7.80</ecNumber>
    </recommendedName>
    <alternativeName>
        <fullName evidence="12">MoaD protein adenylase</fullName>
    </alternativeName>
    <alternativeName>
        <fullName evidence="10">Molybdopterin-converting factor subunit 1 adenylase</fullName>
    </alternativeName>
    <alternativeName>
        <fullName evidence="11">Sulfur carrier protein MoaD adenylyltransferase</fullName>
    </alternativeName>
</protein>
<evidence type="ECO:0000256" key="1">
    <source>
        <dbReference type="ARBA" id="ARBA00009919"/>
    </source>
</evidence>